<dbReference type="GO" id="GO:0016780">
    <property type="term" value="F:phosphotransferase activity, for other substituted phosphate groups"/>
    <property type="evidence" value="ECO:0007669"/>
    <property type="project" value="InterPro"/>
</dbReference>
<dbReference type="InterPro" id="IPR000462">
    <property type="entry name" value="CDP-OH_P_trans"/>
</dbReference>
<evidence type="ECO:0000256" key="8">
    <source>
        <dbReference type="ARBA" id="ARBA00023209"/>
    </source>
</evidence>
<dbReference type="GO" id="GO:0016020">
    <property type="term" value="C:membrane"/>
    <property type="evidence" value="ECO:0007669"/>
    <property type="project" value="UniProtKB-SubCell"/>
</dbReference>
<evidence type="ECO:0000256" key="10">
    <source>
        <dbReference type="SAM" id="Phobius"/>
    </source>
</evidence>
<keyword evidence="4 10" id="KW-0812">Transmembrane</keyword>
<evidence type="ECO:0000313" key="11">
    <source>
        <dbReference type="EMBL" id="SVD92170.1"/>
    </source>
</evidence>
<feature type="transmembrane region" description="Helical" evidence="10">
    <location>
        <begin position="80"/>
        <end position="97"/>
    </location>
</feature>
<keyword evidence="5 10" id="KW-1133">Transmembrane helix</keyword>
<dbReference type="EMBL" id="UINC01182134">
    <property type="protein sequence ID" value="SVD92170.1"/>
    <property type="molecule type" value="Genomic_DNA"/>
</dbReference>
<accession>A0A382ZA39</accession>
<keyword evidence="2" id="KW-0444">Lipid biosynthesis</keyword>
<comment type="subcellular location">
    <subcellularLocation>
        <location evidence="1">Membrane</location>
        <topology evidence="1">Multi-pass membrane protein</topology>
    </subcellularLocation>
</comment>
<sequence length="103" mass="11761">MADKLEFEWSDLKTIPNMLSISRLILIPALVVPFVMEDESLAKIIFLVMFIIIGLTDKLDGVMARRLNQTSRLGAKLDAIADYVFYPMIALWLYRFARHVADG</sequence>
<dbReference type="Gene3D" id="1.20.120.1760">
    <property type="match status" value="1"/>
</dbReference>
<dbReference type="InterPro" id="IPR043130">
    <property type="entry name" value="CDP-OH_PTrfase_TM_dom"/>
</dbReference>
<dbReference type="PANTHER" id="PTHR14269">
    <property type="entry name" value="CDP-DIACYLGLYCEROL--GLYCEROL-3-PHOSPHATE 3-PHOSPHATIDYLTRANSFERASE-RELATED"/>
    <property type="match status" value="1"/>
</dbReference>
<feature type="transmembrane region" description="Helical" evidence="10">
    <location>
        <begin position="12"/>
        <end position="35"/>
    </location>
</feature>
<organism evidence="11">
    <name type="scientific">marine metagenome</name>
    <dbReference type="NCBI Taxonomy" id="408172"/>
    <lineage>
        <taxon>unclassified sequences</taxon>
        <taxon>metagenomes</taxon>
        <taxon>ecological metagenomes</taxon>
    </lineage>
</organism>
<dbReference type="InterPro" id="IPR048254">
    <property type="entry name" value="CDP_ALCOHOL_P_TRANSF_CS"/>
</dbReference>
<evidence type="ECO:0000256" key="1">
    <source>
        <dbReference type="ARBA" id="ARBA00004141"/>
    </source>
</evidence>
<evidence type="ECO:0008006" key="12">
    <source>
        <dbReference type="Google" id="ProtNLM"/>
    </source>
</evidence>
<feature type="transmembrane region" description="Helical" evidence="10">
    <location>
        <begin position="41"/>
        <end position="59"/>
    </location>
</feature>
<dbReference type="GO" id="GO:0046474">
    <property type="term" value="P:glycerophospholipid biosynthetic process"/>
    <property type="evidence" value="ECO:0007669"/>
    <property type="project" value="TreeGrafter"/>
</dbReference>
<proteinExistence type="predicted"/>
<evidence type="ECO:0000256" key="5">
    <source>
        <dbReference type="ARBA" id="ARBA00022989"/>
    </source>
</evidence>
<keyword evidence="7 10" id="KW-0472">Membrane</keyword>
<dbReference type="InterPro" id="IPR050324">
    <property type="entry name" value="CDP-alcohol_PTase-I"/>
</dbReference>
<gene>
    <name evidence="11" type="ORF">METZ01_LOCUS445024</name>
</gene>
<feature type="non-terminal residue" evidence="11">
    <location>
        <position position="103"/>
    </location>
</feature>
<evidence type="ECO:0000256" key="9">
    <source>
        <dbReference type="ARBA" id="ARBA00023264"/>
    </source>
</evidence>
<dbReference type="AlphaFoldDB" id="A0A382ZA39"/>
<evidence type="ECO:0000256" key="7">
    <source>
        <dbReference type="ARBA" id="ARBA00023136"/>
    </source>
</evidence>
<dbReference type="PANTHER" id="PTHR14269:SF11">
    <property type="entry name" value="CDP-DIACYLGLYCEROL--GLYCEROL-3-PHOSPHATE 3-PHOSPHATIDYLTRANSFERASE"/>
    <property type="match status" value="1"/>
</dbReference>
<protein>
    <recommendedName>
        <fullName evidence="12">CDP-diacylglycerol--glycerol-3-phosphate 3-phosphatidyltransferase</fullName>
    </recommendedName>
</protein>
<evidence type="ECO:0000256" key="6">
    <source>
        <dbReference type="ARBA" id="ARBA00023098"/>
    </source>
</evidence>
<keyword evidence="3" id="KW-0808">Transferase</keyword>
<reference evidence="11" key="1">
    <citation type="submission" date="2018-05" db="EMBL/GenBank/DDBJ databases">
        <authorList>
            <person name="Lanie J.A."/>
            <person name="Ng W.-L."/>
            <person name="Kazmierczak K.M."/>
            <person name="Andrzejewski T.M."/>
            <person name="Davidsen T.M."/>
            <person name="Wayne K.J."/>
            <person name="Tettelin H."/>
            <person name="Glass J.I."/>
            <person name="Rusch D."/>
            <person name="Podicherti R."/>
            <person name="Tsui H.-C.T."/>
            <person name="Winkler M.E."/>
        </authorList>
    </citation>
    <scope>NUCLEOTIDE SEQUENCE</scope>
</reference>
<name>A0A382ZA39_9ZZZZ</name>
<dbReference type="Pfam" id="PF01066">
    <property type="entry name" value="CDP-OH_P_transf"/>
    <property type="match status" value="1"/>
</dbReference>
<keyword evidence="8" id="KW-0594">Phospholipid biosynthesis</keyword>
<evidence type="ECO:0000256" key="2">
    <source>
        <dbReference type="ARBA" id="ARBA00022516"/>
    </source>
</evidence>
<evidence type="ECO:0000256" key="4">
    <source>
        <dbReference type="ARBA" id="ARBA00022692"/>
    </source>
</evidence>
<evidence type="ECO:0000256" key="3">
    <source>
        <dbReference type="ARBA" id="ARBA00022679"/>
    </source>
</evidence>
<dbReference type="PROSITE" id="PS00379">
    <property type="entry name" value="CDP_ALCOHOL_P_TRANSF"/>
    <property type="match status" value="1"/>
</dbReference>
<keyword evidence="9" id="KW-1208">Phospholipid metabolism</keyword>
<keyword evidence="6" id="KW-0443">Lipid metabolism</keyword>